<feature type="domain" description="Protein kinase" evidence="21">
    <location>
        <begin position="512"/>
        <end position="770"/>
    </location>
</feature>
<dbReference type="GO" id="GO:0006397">
    <property type="term" value="P:mRNA processing"/>
    <property type="evidence" value="ECO:0007669"/>
    <property type="project" value="InterPro"/>
</dbReference>
<dbReference type="GO" id="GO:0051082">
    <property type="term" value="F:unfolded protein binding"/>
    <property type="evidence" value="ECO:0007669"/>
    <property type="project" value="TreeGrafter"/>
</dbReference>
<dbReference type="InterPro" id="IPR045133">
    <property type="entry name" value="IRE1/2-like"/>
</dbReference>
<dbReference type="InterPro" id="IPR011047">
    <property type="entry name" value="Quinoprotein_ADH-like_sf"/>
</dbReference>
<dbReference type="Proteomes" id="UP000887569">
    <property type="component" value="Unplaced"/>
</dbReference>
<keyword evidence="8 20" id="KW-0732">Signal</keyword>
<dbReference type="Gene3D" id="1.20.1440.180">
    <property type="entry name" value="KEN domain"/>
    <property type="match status" value="1"/>
</dbReference>
<evidence type="ECO:0000256" key="5">
    <source>
        <dbReference type="ARBA" id="ARBA00022553"/>
    </source>
</evidence>
<dbReference type="Gene3D" id="2.130.10.10">
    <property type="entry name" value="YVTN repeat-like/Quinoprotein amine dehydrogenase"/>
    <property type="match status" value="1"/>
</dbReference>
<evidence type="ECO:0000256" key="10">
    <source>
        <dbReference type="ARBA" id="ARBA00022777"/>
    </source>
</evidence>
<keyword evidence="9" id="KW-0547">Nucleotide-binding</keyword>
<evidence type="ECO:0000256" key="9">
    <source>
        <dbReference type="ARBA" id="ARBA00022741"/>
    </source>
</evidence>
<evidence type="ECO:0000256" key="7">
    <source>
        <dbReference type="ARBA" id="ARBA00022692"/>
    </source>
</evidence>
<dbReference type="GO" id="GO:1990604">
    <property type="term" value="C:IRE1-TRAF2-ASK1 complex"/>
    <property type="evidence" value="ECO:0007669"/>
    <property type="project" value="TreeGrafter"/>
</dbReference>
<dbReference type="InterPro" id="IPR008271">
    <property type="entry name" value="Ser/Thr_kinase_AS"/>
</dbReference>
<dbReference type="InterPro" id="IPR011009">
    <property type="entry name" value="Kinase-like_dom_sf"/>
</dbReference>
<dbReference type="InterPro" id="IPR010513">
    <property type="entry name" value="KEN_dom"/>
</dbReference>
<evidence type="ECO:0000256" key="19">
    <source>
        <dbReference type="SAM" id="MobiDB-lite"/>
    </source>
</evidence>
<dbReference type="SUPFAM" id="SSF50998">
    <property type="entry name" value="Quinoprotein alcohol dehydrogenase-like"/>
    <property type="match status" value="1"/>
</dbReference>
<protein>
    <recommendedName>
        <fullName evidence="3">non-specific serine/threonine protein kinase</fullName>
        <ecNumber evidence="3">2.7.11.1</ecNumber>
    </recommendedName>
</protein>
<organism evidence="23 24">
    <name type="scientific">Parascaris univalens</name>
    <name type="common">Nematode worm</name>
    <dbReference type="NCBI Taxonomy" id="6257"/>
    <lineage>
        <taxon>Eukaryota</taxon>
        <taxon>Metazoa</taxon>
        <taxon>Ecdysozoa</taxon>
        <taxon>Nematoda</taxon>
        <taxon>Chromadorea</taxon>
        <taxon>Rhabditida</taxon>
        <taxon>Spirurina</taxon>
        <taxon>Ascaridomorpha</taxon>
        <taxon>Ascaridoidea</taxon>
        <taxon>Ascarididae</taxon>
        <taxon>Parascaris</taxon>
    </lineage>
</organism>
<comment type="cofactor">
    <cofactor evidence="1">
        <name>Mg(2+)</name>
        <dbReference type="ChEBI" id="CHEBI:18420"/>
    </cofactor>
</comment>
<dbReference type="PANTHER" id="PTHR13954">
    <property type="entry name" value="IRE1-RELATED"/>
    <property type="match status" value="1"/>
</dbReference>
<keyword evidence="12" id="KW-0256">Endoplasmic reticulum</keyword>
<dbReference type="InterPro" id="IPR015943">
    <property type="entry name" value="WD40/YVTN_repeat-like_dom_sf"/>
</dbReference>
<dbReference type="GO" id="GO:0080090">
    <property type="term" value="P:regulation of primary metabolic process"/>
    <property type="evidence" value="ECO:0007669"/>
    <property type="project" value="UniProtKB-ARBA"/>
</dbReference>
<evidence type="ECO:0000256" key="1">
    <source>
        <dbReference type="ARBA" id="ARBA00001946"/>
    </source>
</evidence>
<accession>A0A915B156</accession>
<dbReference type="SMART" id="SM00564">
    <property type="entry name" value="PQQ"/>
    <property type="match status" value="5"/>
</dbReference>
<dbReference type="Pfam" id="PF00069">
    <property type="entry name" value="Pkinase"/>
    <property type="match status" value="1"/>
</dbReference>
<dbReference type="WBParaSite" id="PgR022X_g116_t02">
    <property type="protein sequence ID" value="PgR022X_g116_t02"/>
    <property type="gene ID" value="PgR022X_g116"/>
</dbReference>
<evidence type="ECO:0000256" key="18">
    <source>
        <dbReference type="ARBA" id="ARBA00048679"/>
    </source>
</evidence>
<dbReference type="InterPro" id="IPR000719">
    <property type="entry name" value="Prot_kinase_dom"/>
</dbReference>
<keyword evidence="14" id="KW-1133">Transmembrane helix</keyword>
<feature type="region of interest" description="Disordered" evidence="19">
    <location>
        <begin position="931"/>
        <end position="976"/>
    </location>
</feature>
<evidence type="ECO:0000256" key="12">
    <source>
        <dbReference type="ARBA" id="ARBA00022824"/>
    </source>
</evidence>
<keyword evidence="13" id="KW-0067">ATP-binding</keyword>
<comment type="catalytic activity">
    <reaction evidence="17">
        <text>L-threonyl-[protein] + ATP = O-phospho-L-threonyl-[protein] + ADP + H(+)</text>
        <dbReference type="Rhea" id="RHEA:46608"/>
        <dbReference type="Rhea" id="RHEA-COMP:11060"/>
        <dbReference type="Rhea" id="RHEA-COMP:11605"/>
        <dbReference type="ChEBI" id="CHEBI:15378"/>
        <dbReference type="ChEBI" id="CHEBI:30013"/>
        <dbReference type="ChEBI" id="CHEBI:30616"/>
        <dbReference type="ChEBI" id="CHEBI:61977"/>
        <dbReference type="ChEBI" id="CHEBI:456216"/>
        <dbReference type="EC" id="2.7.11.1"/>
    </reaction>
</comment>
<comment type="subcellular location">
    <subcellularLocation>
        <location evidence="2">Endoplasmic reticulum membrane</location>
        <topology evidence="2">Single-pass type I membrane protein</topology>
    </subcellularLocation>
</comment>
<evidence type="ECO:0000256" key="3">
    <source>
        <dbReference type="ARBA" id="ARBA00012513"/>
    </source>
</evidence>
<evidence type="ECO:0000256" key="11">
    <source>
        <dbReference type="ARBA" id="ARBA00022801"/>
    </source>
</evidence>
<dbReference type="SMART" id="SM00580">
    <property type="entry name" value="PUG"/>
    <property type="match status" value="1"/>
</dbReference>
<dbReference type="GO" id="GO:0036498">
    <property type="term" value="P:IRE1-mediated unfolded protein response"/>
    <property type="evidence" value="ECO:0007669"/>
    <property type="project" value="TreeGrafter"/>
</dbReference>
<evidence type="ECO:0000313" key="24">
    <source>
        <dbReference type="WBParaSite" id="PgR022X_g116_t02"/>
    </source>
</evidence>
<evidence type="ECO:0000256" key="13">
    <source>
        <dbReference type="ARBA" id="ARBA00022840"/>
    </source>
</evidence>
<dbReference type="SMART" id="SM00220">
    <property type="entry name" value="S_TKc"/>
    <property type="match status" value="1"/>
</dbReference>
<feature type="compositionally biased region" description="Basic and acidic residues" evidence="19">
    <location>
        <begin position="961"/>
        <end position="976"/>
    </location>
</feature>
<reference evidence="24" key="1">
    <citation type="submission" date="2022-11" db="UniProtKB">
        <authorList>
            <consortium name="WormBaseParasite"/>
        </authorList>
    </citation>
    <scope>IDENTIFICATION</scope>
</reference>
<keyword evidence="23" id="KW-1185">Reference proteome</keyword>
<evidence type="ECO:0000256" key="14">
    <source>
        <dbReference type="ARBA" id="ARBA00022989"/>
    </source>
</evidence>
<dbReference type="GO" id="GO:0016787">
    <property type="term" value="F:hydrolase activity"/>
    <property type="evidence" value="ECO:0007669"/>
    <property type="project" value="UniProtKB-KW"/>
</dbReference>
<keyword evidence="6" id="KW-0808">Transferase</keyword>
<dbReference type="Gene3D" id="3.30.200.20">
    <property type="entry name" value="Phosphorylase Kinase, domain 1"/>
    <property type="match status" value="1"/>
</dbReference>
<evidence type="ECO:0000256" key="8">
    <source>
        <dbReference type="ARBA" id="ARBA00022729"/>
    </source>
</evidence>
<dbReference type="PROSITE" id="PS51392">
    <property type="entry name" value="KEN"/>
    <property type="match status" value="1"/>
</dbReference>
<evidence type="ECO:0000256" key="2">
    <source>
        <dbReference type="ARBA" id="ARBA00004115"/>
    </source>
</evidence>
<dbReference type="GO" id="GO:0070059">
    <property type="term" value="P:intrinsic apoptotic signaling pathway in response to endoplasmic reticulum stress"/>
    <property type="evidence" value="ECO:0007669"/>
    <property type="project" value="TreeGrafter"/>
</dbReference>
<evidence type="ECO:0000256" key="17">
    <source>
        <dbReference type="ARBA" id="ARBA00047899"/>
    </source>
</evidence>
<dbReference type="SUPFAM" id="SSF56112">
    <property type="entry name" value="Protein kinase-like (PK-like)"/>
    <property type="match status" value="1"/>
</dbReference>
<keyword evidence="11" id="KW-0378">Hydrolase</keyword>
<dbReference type="Pfam" id="PF06479">
    <property type="entry name" value="Ribonuc_2-5A"/>
    <property type="match status" value="1"/>
</dbReference>
<evidence type="ECO:0000256" key="16">
    <source>
        <dbReference type="ARBA" id="ARBA00023268"/>
    </source>
</evidence>
<evidence type="ECO:0000256" key="4">
    <source>
        <dbReference type="ARBA" id="ARBA00022527"/>
    </source>
</evidence>
<dbReference type="PROSITE" id="PS00108">
    <property type="entry name" value="PROTEIN_KINASE_ST"/>
    <property type="match status" value="1"/>
</dbReference>
<dbReference type="PANTHER" id="PTHR13954:SF6">
    <property type="entry name" value="NON-SPECIFIC SERINE_THREONINE PROTEIN KINASE"/>
    <property type="match status" value="1"/>
</dbReference>
<feature type="signal peptide" evidence="20">
    <location>
        <begin position="1"/>
        <end position="26"/>
    </location>
</feature>
<evidence type="ECO:0000259" key="21">
    <source>
        <dbReference type="PROSITE" id="PS50011"/>
    </source>
</evidence>
<dbReference type="GO" id="GO:0005524">
    <property type="term" value="F:ATP binding"/>
    <property type="evidence" value="ECO:0007669"/>
    <property type="project" value="UniProtKB-KW"/>
</dbReference>
<evidence type="ECO:0000313" key="23">
    <source>
        <dbReference type="Proteomes" id="UP000887569"/>
    </source>
</evidence>
<keyword evidence="16" id="KW-0511">Multifunctional enzyme</keyword>
<keyword evidence="15" id="KW-0472">Membrane</keyword>
<feature type="domain" description="KEN" evidence="22">
    <location>
        <begin position="773"/>
        <end position="901"/>
    </location>
</feature>
<dbReference type="EC" id="2.7.11.1" evidence="3"/>
<evidence type="ECO:0000256" key="15">
    <source>
        <dbReference type="ARBA" id="ARBA00023136"/>
    </source>
</evidence>
<evidence type="ECO:0000256" key="20">
    <source>
        <dbReference type="SAM" id="SignalP"/>
    </source>
</evidence>
<feature type="chain" id="PRO_5037182990" description="non-specific serine/threonine protein kinase" evidence="20">
    <location>
        <begin position="27"/>
        <end position="976"/>
    </location>
</feature>
<dbReference type="CDD" id="cd10422">
    <property type="entry name" value="RNase_Ire1"/>
    <property type="match status" value="1"/>
</dbReference>
<keyword evidence="4" id="KW-0723">Serine/threonine-protein kinase</keyword>
<sequence length="976" mass="109688">MRLRTAVSGVVAFLATCSSILYATSSKEVNAPLPSSANGMIFISTVDGYLRAIDPFSGVDKWKLKESPVLNAPTSIQHGFTFLPDPQDGTLYMLRDGQLKKLPYSIPQLVSASPCRSSDGVLYAGSKKDVWFGLNAVTGAKVEELSQSSIRKQCPASSNTTIFIGRSEYHLSMFDAESHVHRWNATFTDYSSHLLPADVSYPYQHLASSSDGRLITADGTTGSILWERNLGSTIAAIYLLQSDGLHKLRYTVVGKETMEELVRSKWQRESNHWMDDLLHAQNVFSTTVEPQSFFATLYVGESDFGLYAMPAFVDEKTITIAPKYLGPPLLEGPMPIAVQTDDAPRNVPSSRPIVRINFDMPSITHRTVDGEFLLLGYHEPPETIKSHLLMQQSSHLVFPLPSITYVPSEHEGDTILKQAIEEVQRLTNEQDWTLRFVISQLWKHHPAAMGSLLVTVCTLILTTIWMCGRQSKVASFMGEARSVQTSKRGARYWPLVGDDPPEGWMQVGTIFYDPQAILGRGCEGTIVYRGRFDGREVAVKRVVADFVRLVDREVDLLRESDAHAHVIRYYCMESDSLFRYIALELCDGSLYDYVEREEVRDKCPLSAMDILLQATSGVAYLHSINIVHRDIKPQNVLLSVPNRHGEVHALISDFGLCKRIQSGRSSVSRRSGLAGTDGWIAPEALVSDSSVTCAVDVFSLGCIYYYVLTGGKHPFGDNLRRQANIIQGEYSLKTLNASSNAIGVTLIESMLQRDVSARPSAADLISHPFFWSKERQLQFFSDVSDRVEKEDEQSVVLRRLERNARSIVTNNWRQVICNALADDLRKFRTYKGNSVRDLLRAMRNKKHHYRELPADVRASLGHIPDQFVTYFTERFPQLLLHTYDAMSVCANEHVFNGYYSKDAKRRTAIFGEEDLVGSCNKWTSTVLQERCPRKTQTTSQGPLQMWPRVKKPSRQKALKNAQEKRQAPVEEVLKGL</sequence>
<comment type="catalytic activity">
    <reaction evidence="18">
        <text>L-seryl-[protein] + ATP = O-phospho-L-seryl-[protein] + ADP + H(+)</text>
        <dbReference type="Rhea" id="RHEA:17989"/>
        <dbReference type="Rhea" id="RHEA-COMP:9863"/>
        <dbReference type="Rhea" id="RHEA-COMP:11604"/>
        <dbReference type="ChEBI" id="CHEBI:15378"/>
        <dbReference type="ChEBI" id="CHEBI:29999"/>
        <dbReference type="ChEBI" id="CHEBI:30616"/>
        <dbReference type="ChEBI" id="CHEBI:83421"/>
        <dbReference type="ChEBI" id="CHEBI:456216"/>
        <dbReference type="EC" id="2.7.11.1"/>
    </reaction>
</comment>
<keyword evidence="7" id="KW-0812">Transmembrane</keyword>
<keyword evidence="10" id="KW-0418">Kinase</keyword>
<dbReference type="FunFam" id="1.20.1440.180:FF:000001">
    <property type="entry name" value="Serine/threonine-protein kinase/endoribonuclease IRE1"/>
    <property type="match status" value="1"/>
</dbReference>
<keyword evidence="5" id="KW-0597">Phosphoprotein</keyword>
<dbReference type="AlphaFoldDB" id="A0A915B156"/>
<dbReference type="InterPro" id="IPR038357">
    <property type="entry name" value="KEN_sf"/>
</dbReference>
<dbReference type="GO" id="GO:0004674">
    <property type="term" value="F:protein serine/threonine kinase activity"/>
    <property type="evidence" value="ECO:0007669"/>
    <property type="project" value="UniProtKB-KW"/>
</dbReference>
<dbReference type="CDD" id="cd09769">
    <property type="entry name" value="Luminal_IRE1"/>
    <property type="match status" value="1"/>
</dbReference>
<evidence type="ECO:0000256" key="6">
    <source>
        <dbReference type="ARBA" id="ARBA00022679"/>
    </source>
</evidence>
<feature type="compositionally biased region" description="Basic residues" evidence="19">
    <location>
        <begin position="948"/>
        <end position="957"/>
    </location>
</feature>
<dbReference type="FunFam" id="3.30.200.20:FF:000077">
    <property type="entry name" value="Putative Serine/threonine-protein kinase/endoribonuclease IRE1"/>
    <property type="match status" value="1"/>
</dbReference>
<evidence type="ECO:0000259" key="22">
    <source>
        <dbReference type="PROSITE" id="PS51392"/>
    </source>
</evidence>
<dbReference type="Gene3D" id="1.10.510.10">
    <property type="entry name" value="Transferase(Phosphotransferase) domain 1"/>
    <property type="match status" value="1"/>
</dbReference>
<dbReference type="GO" id="GO:0010468">
    <property type="term" value="P:regulation of gene expression"/>
    <property type="evidence" value="ECO:0007669"/>
    <property type="project" value="UniProtKB-ARBA"/>
</dbReference>
<dbReference type="GO" id="GO:0004521">
    <property type="term" value="F:RNA endonuclease activity"/>
    <property type="evidence" value="ECO:0007669"/>
    <property type="project" value="InterPro"/>
</dbReference>
<name>A0A915B156_PARUN</name>
<proteinExistence type="predicted"/>
<dbReference type="InterPro" id="IPR018391">
    <property type="entry name" value="PQQ_b-propeller_rpt"/>
</dbReference>
<dbReference type="PROSITE" id="PS50011">
    <property type="entry name" value="PROTEIN_KINASE_DOM"/>
    <property type="match status" value="1"/>
</dbReference>